<dbReference type="EMBL" id="BJTG01000001">
    <property type="protein sequence ID" value="GEJ55658.1"/>
    <property type="molecule type" value="Genomic_DNA"/>
</dbReference>
<keyword evidence="3" id="KW-1185">Reference proteome</keyword>
<feature type="transmembrane region" description="Helical" evidence="1">
    <location>
        <begin position="227"/>
        <end position="247"/>
    </location>
</feature>
<comment type="caution">
    <text evidence="2">The sequence shown here is derived from an EMBL/GenBank/DDBJ whole genome shotgun (WGS) entry which is preliminary data.</text>
</comment>
<dbReference type="GO" id="GO:0140359">
    <property type="term" value="F:ABC-type transporter activity"/>
    <property type="evidence" value="ECO:0007669"/>
    <property type="project" value="InterPro"/>
</dbReference>
<evidence type="ECO:0000256" key="1">
    <source>
        <dbReference type="SAM" id="Phobius"/>
    </source>
</evidence>
<keyword evidence="1" id="KW-0472">Membrane</keyword>
<dbReference type="PANTHER" id="PTHR43471:SF10">
    <property type="entry name" value="SLL1107 PROTEIN"/>
    <property type="match status" value="1"/>
</dbReference>
<evidence type="ECO:0000313" key="3">
    <source>
        <dbReference type="Proteomes" id="UP000503640"/>
    </source>
</evidence>
<gene>
    <name evidence="2" type="ORF">AMYX_03990</name>
</gene>
<sequence>MNAIRCLAGLTFRESMRQKLAVNLLIFALLLIGASVVISQVTFGEQYRIIADLALTAAQLFGTLIAVFVGAGLVAGDVARRTLYPVIAKPISRTQYVVGRYLGLVLVLTLNLAVMAGTTVAVLAVYLRGFGFLAGPLLPALAALAAQLAVVGAIAVFFSTFTNATLAAIFSLCLAFSGHFSRDVLAYWRGNPVLRAVGFALPHLSALDFKVQVVYQEAISGAQLGYALLYALLYATVALALSSAIFASRDLR</sequence>
<dbReference type="AlphaFoldDB" id="A0A7I9VHP0"/>
<reference evidence="3" key="1">
    <citation type="journal article" date="2020" name="Appl. Environ. Microbiol.">
        <title>Diazotrophic Anaeromyxobacter Isolates from Soils.</title>
        <authorList>
            <person name="Masuda Y."/>
            <person name="Yamanaka H."/>
            <person name="Xu Z.X."/>
            <person name="Shiratori Y."/>
            <person name="Aono T."/>
            <person name="Amachi S."/>
            <person name="Senoo K."/>
            <person name="Itoh H."/>
        </authorList>
    </citation>
    <scope>NUCLEOTIDE SEQUENCE [LARGE SCALE GENOMIC DNA]</scope>
    <source>
        <strain evidence="3">R267</strain>
    </source>
</reference>
<dbReference type="Pfam" id="PF12679">
    <property type="entry name" value="ABC2_membrane_2"/>
    <property type="match status" value="1"/>
</dbReference>
<proteinExistence type="predicted"/>
<feature type="transmembrane region" description="Helical" evidence="1">
    <location>
        <begin position="101"/>
        <end position="125"/>
    </location>
</feature>
<dbReference type="PANTHER" id="PTHR43471">
    <property type="entry name" value="ABC TRANSPORTER PERMEASE"/>
    <property type="match status" value="1"/>
</dbReference>
<feature type="transmembrane region" description="Helical" evidence="1">
    <location>
        <begin position="164"/>
        <end position="181"/>
    </location>
</feature>
<feature type="transmembrane region" description="Helical" evidence="1">
    <location>
        <begin position="20"/>
        <end position="41"/>
    </location>
</feature>
<evidence type="ECO:0000313" key="2">
    <source>
        <dbReference type="EMBL" id="GEJ55658.1"/>
    </source>
</evidence>
<name>A0A7I9VHP0_9BACT</name>
<evidence type="ECO:0008006" key="4">
    <source>
        <dbReference type="Google" id="ProtNLM"/>
    </source>
</evidence>
<protein>
    <recommendedName>
        <fullName evidence="4">ABC transporter permease</fullName>
    </recommendedName>
</protein>
<keyword evidence="1" id="KW-1133">Transmembrane helix</keyword>
<keyword evidence="1" id="KW-0812">Transmembrane</keyword>
<organism evidence="2 3">
    <name type="scientific">Anaeromyxobacter diazotrophicus</name>
    <dbReference type="NCBI Taxonomy" id="2590199"/>
    <lineage>
        <taxon>Bacteria</taxon>
        <taxon>Pseudomonadati</taxon>
        <taxon>Myxococcota</taxon>
        <taxon>Myxococcia</taxon>
        <taxon>Myxococcales</taxon>
        <taxon>Cystobacterineae</taxon>
        <taxon>Anaeromyxobacteraceae</taxon>
        <taxon>Anaeromyxobacter</taxon>
    </lineage>
</organism>
<feature type="transmembrane region" description="Helical" evidence="1">
    <location>
        <begin position="53"/>
        <end position="75"/>
    </location>
</feature>
<accession>A0A7I9VHP0</accession>
<feature type="transmembrane region" description="Helical" evidence="1">
    <location>
        <begin position="137"/>
        <end position="158"/>
    </location>
</feature>
<dbReference type="GO" id="GO:0005886">
    <property type="term" value="C:plasma membrane"/>
    <property type="evidence" value="ECO:0007669"/>
    <property type="project" value="UniProtKB-SubCell"/>
</dbReference>
<dbReference type="Proteomes" id="UP000503640">
    <property type="component" value="Unassembled WGS sequence"/>
</dbReference>
<dbReference type="RefSeq" id="WP_176062443.1">
    <property type="nucleotide sequence ID" value="NZ_BJTG01000001.1"/>
</dbReference>